<accession>A0A1Y1VBI3</accession>
<keyword evidence="12" id="KW-0539">Nucleus</keyword>
<dbReference type="PANTHER" id="PTHR12977:SF4">
    <property type="entry name" value="HISTONE-LYSINE N-METHYLTRANSFERASE KMT5B"/>
    <property type="match status" value="1"/>
</dbReference>
<feature type="region of interest" description="Disordered" evidence="13">
    <location>
        <begin position="102"/>
        <end position="124"/>
    </location>
</feature>
<feature type="region of interest" description="Disordered" evidence="13">
    <location>
        <begin position="1"/>
        <end position="28"/>
    </location>
</feature>
<evidence type="ECO:0000256" key="2">
    <source>
        <dbReference type="ARBA" id="ARBA00004286"/>
    </source>
</evidence>
<keyword evidence="6" id="KW-0489">Methyltransferase</keyword>
<proteinExistence type="predicted"/>
<dbReference type="Pfam" id="PF00856">
    <property type="entry name" value="SET"/>
    <property type="match status" value="1"/>
</dbReference>
<dbReference type="SUPFAM" id="SSF54160">
    <property type="entry name" value="Chromo domain-like"/>
    <property type="match status" value="1"/>
</dbReference>
<keyword evidence="11" id="KW-0804">Transcription</keyword>
<name>A0A1Y1VBI3_9FUNG</name>
<evidence type="ECO:0000259" key="14">
    <source>
        <dbReference type="PROSITE" id="PS50280"/>
    </source>
</evidence>
<evidence type="ECO:0000256" key="12">
    <source>
        <dbReference type="ARBA" id="ARBA00023242"/>
    </source>
</evidence>
<feature type="compositionally biased region" description="Basic and acidic residues" evidence="13">
    <location>
        <begin position="102"/>
        <end position="114"/>
    </location>
</feature>
<keyword evidence="9" id="KW-0156">Chromatin regulator</keyword>
<evidence type="ECO:0000256" key="5">
    <source>
        <dbReference type="ARBA" id="ARBA00022491"/>
    </source>
</evidence>
<keyword evidence="10" id="KW-0805">Transcription regulation</keyword>
<gene>
    <name evidence="15" type="ORF">BCR36DRAFT_351191</name>
</gene>
<dbReference type="PROSITE" id="PS51570">
    <property type="entry name" value="SAM_MT43_SUVAR420_2"/>
    <property type="match status" value="1"/>
</dbReference>
<evidence type="ECO:0000313" key="16">
    <source>
        <dbReference type="Proteomes" id="UP000193719"/>
    </source>
</evidence>
<protein>
    <recommendedName>
        <fullName evidence="3">[histone H4]-N-methyl-L-lysine(20) N-methyltransferase</fullName>
        <ecNumber evidence="3">2.1.1.362</ecNumber>
    </recommendedName>
</protein>
<feature type="compositionally biased region" description="Basic and acidic residues" evidence="13">
    <location>
        <begin position="17"/>
        <end position="27"/>
    </location>
</feature>
<dbReference type="InterPro" id="IPR046341">
    <property type="entry name" value="SET_dom_sf"/>
</dbReference>
<dbReference type="InterPro" id="IPR025790">
    <property type="entry name" value="Suv4-20_animal"/>
</dbReference>
<dbReference type="GO" id="GO:0032259">
    <property type="term" value="P:methylation"/>
    <property type="evidence" value="ECO:0007669"/>
    <property type="project" value="UniProtKB-KW"/>
</dbReference>
<evidence type="ECO:0000256" key="6">
    <source>
        <dbReference type="ARBA" id="ARBA00022603"/>
    </source>
</evidence>
<dbReference type="SMART" id="SM00317">
    <property type="entry name" value="SET"/>
    <property type="match status" value="1"/>
</dbReference>
<dbReference type="GO" id="GO:0140941">
    <property type="term" value="F:histone H4K20me methyltransferase activity"/>
    <property type="evidence" value="ECO:0007669"/>
    <property type="project" value="UniProtKB-EC"/>
</dbReference>
<comment type="caution">
    <text evidence="15">The sequence shown here is derived from an EMBL/GenBank/DDBJ whole genome shotgun (WGS) entry which is preliminary data.</text>
</comment>
<dbReference type="Gene3D" id="2.170.270.10">
    <property type="entry name" value="SET domain"/>
    <property type="match status" value="1"/>
</dbReference>
<evidence type="ECO:0000256" key="10">
    <source>
        <dbReference type="ARBA" id="ARBA00023015"/>
    </source>
</evidence>
<keyword evidence="16" id="KW-1185">Reference proteome</keyword>
<keyword evidence="7" id="KW-0808">Transferase</keyword>
<dbReference type="STRING" id="1754191.A0A1Y1VBI3"/>
<evidence type="ECO:0000256" key="7">
    <source>
        <dbReference type="ARBA" id="ARBA00022679"/>
    </source>
</evidence>
<reference evidence="15 16" key="2">
    <citation type="submission" date="2016-08" db="EMBL/GenBank/DDBJ databases">
        <title>Pervasive Adenine N6-methylation of Active Genes in Fungi.</title>
        <authorList>
            <consortium name="DOE Joint Genome Institute"/>
            <person name="Mondo S.J."/>
            <person name="Dannebaum R.O."/>
            <person name="Kuo R.C."/>
            <person name="Labutti K."/>
            <person name="Haridas S."/>
            <person name="Kuo A."/>
            <person name="Salamov A."/>
            <person name="Ahrendt S.R."/>
            <person name="Lipzen A."/>
            <person name="Sullivan W."/>
            <person name="Andreopoulos W.B."/>
            <person name="Clum A."/>
            <person name="Lindquist E."/>
            <person name="Daum C."/>
            <person name="Ramamoorthy G.K."/>
            <person name="Gryganskyi A."/>
            <person name="Culley D."/>
            <person name="Magnuson J.K."/>
            <person name="James T.Y."/>
            <person name="O'Malley M.A."/>
            <person name="Stajich J.E."/>
            <person name="Spatafora J.W."/>
            <person name="Visel A."/>
            <person name="Grigoriev I.V."/>
        </authorList>
    </citation>
    <scope>NUCLEOTIDE SEQUENCE [LARGE SCALE GENOMIC DNA]</scope>
    <source>
        <strain evidence="16">finn</strain>
    </source>
</reference>
<dbReference type="EMBL" id="MCFH01000018">
    <property type="protein sequence ID" value="ORX51428.1"/>
    <property type="molecule type" value="Genomic_DNA"/>
</dbReference>
<reference evidence="15 16" key="1">
    <citation type="submission" date="2016-08" db="EMBL/GenBank/DDBJ databases">
        <title>Genomes of anaerobic fungi encode conserved fungal cellulosomes for biomass hydrolysis.</title>
        <authorList>
            <consortium name="DOE Joint Genome Institute"/>
            <person name="Haitjema C.H."/>
            <person name="Gilmore S.P."/>
            <person name="Henske J.K."/>
            <person name="Solomon K.V."/>
            <person name="De Groot R."/>
            <person name="Kuo A."/>
            <person name="Mondo S.J."/>
            <person name="Salamov A.A."/>
            <person name="Labutti K."/>
            <person name="Zhao Z."/>
            <person name="Chiniquy J."/>
            <person name="Barry K."/>
            <person name="Brewer H.M."/>
            <person name="Purvine S.O."/>
            <person name="Wright A.T."/>
            <person name="Boxma B."/>
            <person name="Van Alen T."/>
            <person name="Hackstein J.H."/>
            <person name="Baker S.E."/>
            <person name="Grigoriev I.V."/>
            <person name="O'Malley M.A."/>
        </authorList>
    </citation>
    <scope>NUCLEOTIDE SEQUENCE [LARGE SCALE GENOMIC DNA]</scope>
    <source>
        <strain evidence="16">finn</strain>
    </source>
</reference>
<sequence length="945" mass="112162">MERKEKTKERIKRKNKKENTRNLKSFETENIESDIEDNEDTKLDKMEYKIENTKRYNTEIENIEIENEIDNSEIGKMGEGNSEINTETDNMEEDKLEISIENRNENSESMKNDDINENNDTESDFNSVENFSKLDLQERNNNLSKKIHKEGDNNVDCFELCLFDDILCDILIDNLFLGFRTHKVNSYNEDLFLKPPSPNEDNDFSEAILDILTRNLIEENTKYGIDKCYKELFSLLTSDSLYMDYDLSSLISIKLIKFPTFKEFFNSLSQGELDYFEEHAKRYIEMYHVKAGYQLMETKRYKSTGKKESCLIATKEWHKGDVLNYCNGILCPMTNNDAVFLKNEDFSIMFTSSLQCNALFLGPGRFMNHDCQPNCEFISNNGKVYFKVIRDIRIGEELTVFYSESYFGNNNCDCLCESCEKKQLGGFSRPVEESTASESEKESNSNHHISSVLRHRRRAQPLSFRPRLDSNSNSYRSSSKIKSDYIYCCLCNNQIKKKKSKEDNISKDYKCDACLRHYKIYGQNWPSRDPKYKRSQIEIQSNDNLDDFRELFFKSIANNQIDETYDCIYDFYNKHTNSDTRSLVKNKTYMDIIKSRICETVPRKNKENELIIKKEDENNNENEIESKSRNSLNDFINGTDYTNNAFNRKRRYVLDNHLKTVNRVVKKKKFSLNSNIPSNLSYDTLFYYGFSDYSLGLETDNKYRNHYLFTQMSDKVRKYETNDKTAYNYNLLNRSLPVKNSPKVNSMVYDRHPIYLDPLITPEIIYNTLFDDKYEQRQQNIITNIDLEFIRNSYCRRKLKKYLSYKNKESEIDIKSPRNGKTEEYKYYGINSLLERLHDLYSSQWDIIQNNDISSLNNNVTTNKKYYNNLHSVKLYRINDLVDCFSEYGWYRAIIKEIQFDEKNNIKYYIHYENWSIKYDVWKNSKDIRNLHEEYNIHQTSTIGL</sequence>
<keyword evidence="4" id="KW-0158">Chromosome</keyword>
<dbReference type="Proteomes" id="UP000193719">
    <property type="component" value="Unassembled WGS sequence"/>
</dbReference>
<dbReference type="GO" id="GO:0005694">
    <property type="term" value="C:chromosome"/>
    <property type="evidence" value="ECO:0007669"/>
    <property type="project" value="UniProtKB-SubCell"/>
</dbReference>
<dbReference type="EC" id="2.1.1.362" evidence="3"/>
<dbReference type="AlphaFoldDB" id="A0A1Y1VBI3"/>
<keyword evidence="5" id="KW-0678">Repressor</keyword>
<dbReference type="GO" id="GO:0005634">
    <property type="term" value="C:nucleus"/>
    <property type="evidence" value="ECO:0007669"/>
    <property type="project" value="UniProtKB-SubCell"/>
</dbReference>
<evidence type="ECO:0000313" key="15">
    <source>
        <dbReference type="EMBL" id="ORX51428.1"/>
    </source>
</evidence>
<dbReference type="PROSITE" id="PS50280">
    <property type="entry name" value="SET"/>
    <property type="match status" value="1"/>
</dbReference>
<dbReference type="Gene3D" id="1.10.10.1700">
    <property type="entry name" value="Histone-lysine N-methyltransferase"/>
    <property type="match status" value="1"/>
</dbReference>
<dbReference type="SUPFAM" id="SSF82199">
    <property type="entry name" value="SET domain"/>
    <property type="match status" value="1"/>
</dbReference>
<dbReference type="OrthoDB" id="6627536at2759"/>
<dbReference type="InterPro" id="IPR016197">
    <property type="entry name" value="Chromo-like_dom_sf"/>
</dbReference>
<dbReference type="Gene3D" id="2.30.30.140">
    <property type="match status" value="1"/>
</dbReference>
<dbReference type="InterPro" id="IPR041938">
    <property type="entry name" value="Hist-Lys_N-MTase_N"/>
</dbReference>
<comment type="subcellular location">
    <subcellularLocation>
        <location evidence="2">Chromosome</location>
    </subcellularLocation>
    <subcellularLocation>
        <location evidence="1">Nucleus</location>
    </subcellularLocation>
</comment>
<organism evidence="15 16">
    <name type="scientific">Piromyces finnis</name>
    <dbReference type="NCBI Taxonomy" id="1754191"/>
    <lineage>
        <taxon>Eukaryota</taxon>
        <taxon>Fungi</taxon>
        <taxon>Fungi incertae sedis</taxon>
        <taxon>Chytridiomycota</taxon>
        <taxon>Chytridiomycota incertae sedis</taxon>
        <taxon>Neocallimastigomycetes</taxon>
        <taxon>Neocallimastigales</taxon>
        <taxon>Neocallimastigaceae</taxon>
        <taxon>Piromyces</taxon>
    </lineage>
</organism>
<dbReference type="InterPro" id="IPR001214">
    <property type="entry name" value="SET_dom"/>
</dbReference>
<evidence type="ECO:0000256" key="3">
    <source>
        <dbReference type="ARBA" id="ARBA00012188"/>
    </source>
</evidence>
<evidence type="ECO:0000256" key="9">
    <source>
        <dbReference type="ARBA" id="ARBA00022853"/>
    </source>
</evidence>
<evidence type="ECO:0000256" key="11">
    <source>
        <dbReference type="ARBA" id="ARBA00023163"/>
    </source>
</evidence>
<feature type="region of interest" description="Disordered" evidence="13">
    <location>
        <begin position="430"/>
        <end position="454"/>
    </location>
</feature>
<feature type="domain" description="SET" evidence="14">
    <location>
        <begin position="294"/>
        <end position="403"/>
    </location>
</feature>
<evidence type="ECO:0000256" key="13">
    <source>
        <dbReference type="SAM" id="MobiDB-lite"/>
    </source>
</evidence>
<evidence type="ECO:0000256" key="8">
    <source>
        <dbReference type="ARBA" id="ARBA00022691"/>
    </source>
</evidence>
<dbReference type="PANTHER" id="PTHR12977">
    <property type="entry name" value="SUPPRESSOR OF VARIEGATION 4-20-RELATED"/>
    <property type="match status" value="1"/>
</dbReference>
<dbReference type="CDD" id="cd10524">
    <property type="entry name" value="SET_Suv4-20-like"/>
    <property type="match status" value="1"/>
</dbReference>
<evidence type="ECO:0000256" key="1">
    <source>
        <dbReference type="ARBA" id="ARBA00004123"/>
    </source>
</evidence>
<dbReference type="InterPro" id="IPR039977">
    <property type="entry name" value="Suv4-20/Set9"/>
</dbReference>
<evidence type="ECO:0000256" key="4">
    <source>
        <dbReference type="ARBA" id="ARBA00022454"/>
    </source>
</evidence>
<keyword evidence="8" id="KW-0949">S-adenosyl-L-methionine</keyword>